<feature type="compositionally biased region" description="Low complexity" evidence="1">
    <location>
        <begin position="241"/>
        <end position="256"/>
    </location>
</feature>
<evidence type="ECO:0000256" key="1">
    <source>
        <dbReference type="SAM" id="MobiDB-lite"/>
    </source>
</evidence>
<reference evidence="2" key="1">
    <citation type="journal article" date="2011" name="Plant Physiol.">
        <title>Comprehensive sequence analysis of 24,783 barley full-length cDNAs derived from 12 clone libraries.</title>
        <authorList>
            <person name="Matsumoto T."/>
            <person name="Tanaka T."/>
            <person name="Sakai H."/>
            <person name="Amano N."/>
            <person name="Kanamori H."/>
            <person name="Kurita K."/>
            <person name="Kikuta A."/>
            <person name="Kamiya K."/>
            <person name="Yamamoto M."/>
            <person name="Ikawa H."/>
            <person name="Fujii N."/>
            <person name="Hori K."/>
            <person name="Itoh T."/>
            <person name="Sato K."/>
        </authorList>
    </citation>
    <scope>NUCLEOTIDE SEQUENCE</scope>
    <source>
        <tissue evidence="2">Flower</tissue>
    </source>
</reference>
<evidence type="ECO:0000313" key="2">
    <source>
        <dbReference type="EMBL" id="BAK07027.1"/>
    </source>
</evidence>
<dbReference type="PANTHER" id="PTHR31170:SF25">
    <property type="entry name" value="BNAA09G04570D PROTEIN"/>
    <property type="match status" value="1"/>
</dbReference>
<dbReference type="InterPro" id="IPR004158">
    <property type="entry name" value="DUF247_pln"/>
</dbReference>
<accession>F2EI55</accession>
<protein>
    <submittedName>
        <fullName evidence="2">Predicted protein</fullName>
    </submittedName>
</protein>
<feature type="region of interest" description="Disordered" evidence="1">
    <location>
        <begin position="208"/>
        <end position="342"/>
    </location>
</feature>
<dbReference type="Pfam" id="PF03140">
    <property type="entry name" value="DUF247"/>
    <property type="match status" value="1"/>
</dbReference>
<dbReference type="AlphaFoldDB" id="F2EI55"/>
<dbReference type="PANTHER" id="PTHR31170">
    <property type="entry name" value="BNAC04G53230D PROTEIN"/>
    <property type="match status" value="1"/>
</dbReference>
<organism evidence="2">
    <name type="scientific">Hordeum vulgare subsp. vulgare</name>
    <name type="common">Domesticated barley</name>
    <dbReference type="NCBI Taxonomy" id="112509"/>
    <lineage>
        <taxon>Eukaryota</taxon>
        <taxon>Viridiplantae</taxon>
        <taxon>Streptophyta</taxon>
        <taxon>Embryophyta</taxon>
        <taxon>Tracheophyta</taxon>
        <taxon>Spermatophyta</taxon>
        <taxon>Magnoliopsida</taxon>
        <taxon>Liliopsida</taxon>
        <taxon>Poales</taxon>
        <taxon>Poaceae</taxon>
        <taxon>BOP clade</taxon>
        <taxon>Pooideae</taxon>
        <taxon>Triticodae</taxon>
        <taxon>Triticeae</taxon>
        <taxon>Hordeinae</taxon>
        <taxon>Hordeum</taxon>
    </lineage>
</organism>
<feature type="compositionally biased region" description="Polar residues" evidence="1">
    <location>
        <begin position="270"/>
        <end position="300"/>
    </location>
</feature>
<dbReference type="EMBL" id="AK375832">
    <property type="protein sequence ID" value="BAK07027.1"/>
    <property type="molecule type" value="mRNA"/>
</dbReference>
<name>F2EI55_HORVV</name>
<feature type="region of interest" description="Disordered" evidence="1">
    <location>
        <begin position="1"/>
        <end position="101"/>
    </location>
</feature>
<proteinExistence type="evidence at transcript level"/>
<sequence>MPADTPEPPLRIQGAMPADTPIPPLPIQAAMPADTPEPPQPIQGAMLADTPEPRLPIQGAMPANTPEPPQPIEGAMPADNPERPSPIQALPGDTLEAHRPTQGMPAVLPTQPPIPIQPMATVNQTVLPAALLATQPTVPEPAVNQIVLPPAVTISGWPSPPAAPAPFWDCEAQEPQAPDFWELWFGANPEHIGRPILLIGSQHPASYPCPGRASPLRHRENPPQEFYPRRAPSAPPPSNPRPRSASPAWSAPPASSQFPGRASTDRPTYAQPTSYSTRASPARPTSYSTRASPAQPTSYSGRAPPARPTPYTRRASPGRPTSYPRPTSPVTAGPRRSAREWTLPTKIRSVAGLRCQDGSIWRVDGEATLPREGCTPLIVVLGPLFKKKERLAVEDTKLKYTHNLIRRADEHVERRMTEYLEAIGSMEALIRQHYDPVELEDKSDGTGLVETMVLDSLFIIEVLVIHWMGKREPGPPSLELINFTTQPLRWEPKALRLDLIVVQNQIPYFVLKKLFCMTNIPELGEHEDKPTQLKQMILDYLIGDADDALAEANYRGPIHHILHLVHLHLTFSSFSAQPVNPAPRLLSVNWTLDKLAQQAKDLRAFYKRTLSCSSNLLPVGWKRWKVIPPLRELVRVGVKLKRAETAWFIQVKFDKGVLEIPPFSSGRYHIRLLTNLVVMEMSGCWPPDNRLFCSYVRFMAELIKNKKDAKLLFKKGIIQEINEHDIDKNLVNPFQILADYSHGSKYDSRFDRIVQGIIKCYQKWSKAGA</sequence>